<evidence type="ECO:0000256" key="11">
    <source>
        <dbReference type="RuleBase" id="RU000304"/>
    </source>
</evidence>
<dbReference type="SUPFAM" id="SSF56112">
    <property type="entry name" value="Protein kinase-like (PK-like)"/>
    <property type="match status" value="1"/>
</dbReference>
<dbReference type="GO" id="GO:0005737">
    <property type="term" value="C:cytoplasm"/>
    <property type="evidence" value="ECO:0007669"/>
    <property type="project" value="TreeGrafter"/>
</dbReference>
<feature type="domain" description="Protein kinase" evidence="12">
    <location>
        <begin position="4"/>
        <end position="258"/>
    </location>
</feature>
<dbReference type="GO" id="GO:0005634">
    <property type="term" value="C:nucleus"/>
    <property type="evidence" value="ECO:0007669"/>
    <property type="project" value="TreeGrafter"/>
</dbReference>
<comment type="caution">
    <text evidence="13">The sequence shown here is derived from an EMBL/GenBank/DDBJ whole genome shotgun (WGS) entry which is preliminary data.</text>
</comment>
<evidence type="ECO:0000256" key="10">
    <source>
        <dbReference type="PROSITE-ProRule" id="PRU10141"/>
    </source>
</evidence>
<comment type="catalytic activity">
    <reaction evidence="9">
        <text>L-seryl-[protein] + ATP = O-phospho-L-seryl-[protein] + ADP + H(+)</text>
        <dbReference type="Rhea" id="RHEA:17989"/>
        <dbReference type="Rhea" id="RHEA-COMP:9863"/>
        <dbReference type="Rhea" id="RHEA-COMP:11604"/>
        <dbReference type="ChEBI" id="CHEBI:15378"/>
        <dbReference type="ChEBI" id="CHEBI:29999"/>
        <dbReference type="ChEBI" id="CHEBI:30616"/>
        <dbReference type="ChEBI" id="CHEBI:83421"/>
        <dbReference type="ChEBI" id="CHEBI:456216"/>
        <dbReference type="EC" id="2.7.11.22"/>
    </reaction>
</comment>
<reference evidence="13" key="1">
    <citation type="submission" date="2022-04" db="EMBL/GenBank/DDBJ databases">
        <title>Carnegiea gigantea Genome sequencing and assembly v2.</title>
        <authorList>
            <person name="Copetti D."/>
            <person name="Sanderson M.J."/>
            <person name="Burquez A."/>
            <person name="Wojciechowski M.F."/>
        </authorList>
    </citation>
    <scope>NUCLEOTIDE SEQUENCE</scope>
    <source>
        <strain evidence="13">SGP5-SGP5p</strain>
        <tissue evidence="13">Aerial part</tissue>
    </source>
</reference>
<evidence type="ECO:0000256" key="5">
    <source>
        <dbReference type="ARBA" id="ARBA00022741"/>
    </source>
</evidence>
<keyword evidence="14" id="KW-1185">Reference proteome</keyword>
<feature type="binding site" evidence="10">
    <location>
        <position position="33"/>
    </location>
    <ligand>
        <name>ATP</name>
        <dbReference type="ChEBI" id="CHEBI:30616"/>
    </ligand>
</feature>
<name>A0A9Q1K242_9CARY</name>
<dbReference type="SMART" id="SM00220">
    <property type="entry name" value="S_TKc"/>
    <property type="match status" value="1"/>
</dbReference>
<dbReference type="GO" id="GO:0010468">
    <property type="term" value="P:regulation of gene expression"/>
    <property type="evidence" value="ECO:0007669"/>
    <property type="project" value="TreeGrafter"/>
</dbReference>
<dbReference type="GO" id="GO:0000307">
    <property type="term" value="C:cyclin-dependent protein kinase holoenzyme complex"/>
    <property type="evidence" value="ECO:0007669"/>
    <property type="project" value="TreeGrafter"/>
</dbReference>
<evidence type="ECO:0000256" key="8">
    <source>
        <dbReference type="ARBA" id="ARBA00047811"/>
    </source>
</evidence>
<dbReference type="PANTHER" id="PTHR24056">
    <property type="entry name" value="CELL DIVISION PROTEIN KINASE"/>
    <property type="match status" value="1"/>
</dbReference>
<keyword evidence="7 10" id="KW-0067">ATP-binding</keyword>
<comment type="catalytic activity">
    <reaction evidence="8">
        <text>L-threonyl-[protein] + ATP = O-phospho-L-threonyl-[protein] + ADP + H(+)</text>
        <dbReference type="Rhea" id="RHEA:46608"/>
        <dbReference type="Rhea" id="RHEA-COMP:11060"/>
        <dbReference type="Rhea" id="RHEA-COMP:11605"/>
        <dbReference type="ChEBI" id="CHEBI:15378"/>
        <dbReference type="ChEBI" id="CHEBI:30013"/>
        <dbReference type="ChEBI" id="CHEBI:30616"/>
        <dbReference type="ChEBI" id="CHEBI:61977"/>
        <dbReference type="ChEBI" id="CHEBI:456216"/>
        <dbReference type="EC" id="2.7.11.22"/>
    </reaction>
</comment>
<dbReference type="AlphaFoldDB" id="A0A9Q1K242"/>
<dbReference type="InterPro" id="IPR011009">
    <property type="entry name" value="Kinase-like_dom_sf"/>
</dbReference>
<dbReference type="InterPro" id="IPR008271">
    <property type="entry name" value="Ser/Thr_kinase_AS"/>
</dbReference>
<dbReference type="InterPro" id="IPR050108">
    <property type="entry name" value="CDK"/>
</dbReference>
<dbReference type="Pfam" id="PF00069">
    <property type="entry name" value="Pkinase"/>
    <property type="match status" value="1"/>
</dbReference>
<accession>A0A9Q1K242</accession>
<dbReference type="FunFam" id="3.30.200.20:FF:000231">
    <property type="entry name" value="Cyclin-dependent kinase B2,2"/>
    <property type="match status" value="1"/>
</dbReference>
<evidence type="ECO:0000256" key="9">
    <source>
        <dbReference type="ARBA" id="ARBA00048367"/>
    </source>
</evidence>
<dbReference type="PANTHER" id="PTHR24056:SF254">
    <property type="entry name" value="CYCLIN-DEPENDENT KINASE 2"/>
    <property type="match status" value="1"/>
</dbReference>
<dbReference type="GO" id="GO:0000082">
    <property type="term" value="P:G1/S transition of mitotic cell cycle"/>
    <property type="evidence" value="ECO:0007669"/>
    <property type="project" value="TreeGrafter"/>
</dbReference>
<keyword evidence="5 10" id="KW-0547">Nucleotide-binding</keyword>
<evidence type="ECO:0000256" key="6">
    <source>
        <dbReference type="ARBA" id="ARBA00022777"/>
    </source>
</evidence>
<dbReference type="InterPro" id="IPR017441">
    <property type="entry name" value="Protein_kinase_ATP_BS"/>
</dbReference>
<dbReference type="Proteomes" id="UP001153076">
    <property type="component" value="Unassembled WGS sequence"/>
</dbReference>
<evidence type="ECO:0000256" key="4">
    <source>
        <dbReference type="ARBA" id="ARBA00022679"/>
    </source>
</evidence>
<organism evidence="13 14">
    <name type="scientific">Carnegiea gigantea</name>
    <dbReference type="NCBI Taxonomy" id="171969"/>
    <lineage>
        <taxon>Eukaryota</taxon>
        <taxon>Viridiplantae</taxon>
        <taxon>Streptophyta</taxon>
        <taxon>Embryophyta</taxon>
        <taxon>Tracheophyta</taxon>
        <taxon>Spermatophyta</taxon>
        <taxon>Magnoliopsida</taxon>
        <taxon>eudicotyledons</taxon>
        <taxon>Gunneridae</taxon>
        <taxon>Pentapetalae</taxon>
        <taxon>Caryophyllales</taxon>
        <taxon>Cactineae</taxon>
        <taxon>Cactaceae</taxon>
        <taxon>Cactoideae</taxon>
        <taxon>Echinocereeae</taxon>
        <taxon>Carnegiea</taxon>
    </lineage>
</organism>
<keyword evidence="6" id="KW-0418">Kinase</keyword>
<evidence type="ECO:0000256" key="7">
    <source>
        <dbReference type="ARBA" id="ARBA00022840"/>
    </source>
</evidence>
<gene>
    <name evidence="13" type="ORF">Cgig2_015556</name>
</gene>
<dbReference type="Gene3D" id="3.30.200.20">
    <property type="entry name" value="Phosphorylase Kinase, domain 1"/>
    <property type="match status" value="1"/>
</dbReference>
<dbReference type="PROSITE" id="PS50011">
    <property type="entry name" value="PROTEIN_KINASE_DOM"/>
    <property type="match status" value="1"/>
</dbReference>
<dbReference type="GO" id="GO:0004693">
    <property type="term" value="F:cyclin-dependent protein serine/threonine kinase activity"/>
    <property type="evidence" value="ECO:0007669"/>
    <property type="project" value="UniProtKB-EC"/>
</dbReference>
<evidence type="ECO:0000259" key="12">
    <source>
        <dbReference type="PROSITE" id="PS50011"/>
    </source>
</evidence>
<dbReference type="GO" id="GO:0007165">
    <property type="term" value="P:signal transduction"/>
    <property type="evidence" value="ECO:0007669"/>
    <property type="project" value="TreeGrafter"/>
</dbReference>
<evidence type="ECO:0000256" key="2">
    <source>
        <dbReference type="ARBA" id="ARBA00012425"/>
    </source>
</evidence>
<keyword evidence="3 11" id="KW-0723">Serine/threonine-protein kinase</keyword>
<dbReference type="GO" id="GO:0010389">
    <property type="term" value="P:regulation of G2/M transition of mitotic cell cycle"/>
    <property type="evidence" value="ECO:0007669"/>
    <property type="project" value="TreeGrafter"/>
</dbReference>
<dbReference type="PROSITE" id="PS00107">
    <property type="entry name" value="PROTEIN_KINASE_ATP"/>
    <property type="match status" value="1"/>
</dbReference>
<comment type="similarity">
    <text evidence="1">Belongs to the protein kinase superfamily. CMGC Ser/Thr protein kinase family. CDC2/CDKX subfamily.</text>
</comment>
<evidence type="ECO:0000313" key="14">
    <source>
        <dbReference type="Proteomes" id="UP001153076"/>
    </source>
</evidence>
<keyword evidence="4" id="KW-0808">Transferase</keyword>
<dbReference type="InterPro" id="IPR000719">
    <property type="entry name" value="Prot_kinase_dom"/>
</dbReference>
<dbReference type="Gene3D" id="1.10.510.10">
    <property type="entry name" value="Transferase(Phosphotransferase) domain 1"/>
    <property type="match status" value="1"/>
</dbReference>
<dbReference type="GO" id="GO:0005524">
    <property type="term" value="F:ATP binding"/>
    <property type="evidence" value="ECO:0007669"/>
    <property type="project" value="UniProtKB-UniRule"/>
</dbReference>
<evidence type="ECO:0000256" key="1">
    <source>
        <dbReference type="ARBA" id="ARBA00006485"/>
    </source>
</evidence>
<evidence type="ECO:0000256" key="3">
    <source>
        <dbReference type="ARBA" id="ARBA00022527"/>
    </source>
</evidence>
<dbReference type="PROSITE" id="PS00108">
    <property type="entry name" value="PROTEIN_KINASE_ST"/>
    <property type="match status" value="1"/>
</dbReference>
<protein>
    <recommendedName>
        <fullName evidence="2">cyclin-dependent kinase</fullName>
        <ecNumber evidence="2">2.7.11.22</ecNumber>
    </recommendedName>
</protein>
<dbReference type="OrthoDB" id="1732493at2759"/>
<evidence type="ECO:0000313" key="13">
    <source>
        <dbReference type="EMBL" id="KAJ8435051.1"/>
    </source>
</evidence>
<sequence>MEKYDKLEKVGEGTYGKVYKAKEKGTGQLVALKKTRLEMDEEGVPPTALREVSLLQMLSQSLYVVRLLNVEHVDKNGKPLLYLVFEYLDTDLKKFIDVHRKGPNPRPLPPSQIQSFLFQLLKGVAHCHSHGVLHRDLKPQNLLVDKEKGILKIADLGLGRTFSVPLKSYTHEIVTLWYRAPEVLLGSTHYSTAVDIWLLGTPTEEQWPGVTSLRDWHVYPQWEPQILARAVPSLGPDGVDLLSVSSFLWLQSRASCLP</sequence>
<dbReference type="GO" id="GO:0030332">
    <property type="term" value="F:cyclin binding"/>
    <property type="evidence" value="ECO:0007669"/>
    <property type="project" value="TreeGrafter"/>
</dbReference>
<proteinExistence type="inferred from homology"/>
<dbReference type="EMBL" id="JAKOGI010000437">
    <property type="protein sequence ID" value="KAJ8435051.1"/>
    <property type="molecule type" value="Genomic_DNA"/>
</dbReference>
<dbReference type="EC" id="2.7.11.22" evidence="2"/>